<feature type="domain" description="C2H2-type" evidence="13">
    <location>
        <begin position="502"/>
        <end position="529"/>
    </location>
</feature>
<comment type="subcellular location">
    <subcellularLocation>
        <location evidence="2">Nucleus</location>
    </subcellularLocation>
</comment>
<protein>
    <submittedName>
        <fullName evidence="15">Uncharacterized protein</fullName>
    </submittedName>
</protein>
<dbReference type="SUPFAM" id="SSF109640">
    <property type="entry name" value="KRAB domain (Kruppel-associated box)"/>
    <property type="match status" value="1"/>
</dbReference>
<evidence type="ECO:0000256" key="12">
    <source>
        <dbReference type="SAM" id="MobiDB-lite"/>
    </source>
</evidence>
<dbReference type="Pfam" id="PF01352">
    <property type="entry name" value="KRAB"/>
    <property type="match status" value="1"/>
</dbReference>
<comment type="caution">
    <text evidence="15">The sequence shown here is derived from an EMBL/GenBank/DDBJ whole genome shotgun (WGS) entry which is preliminary data.</text>
</comment>
<evidence type="ECO:0000256" key="7">
    <source>
        <dbReference type="ARBA" id="ARBA00023015"/>
    </source>
</evidence>
<dbReference type="PROSITE" id="PS00028">
    <property type="entry name" value="ZINC_FINGER_C2H2_1"/>
    <property type="match status" value="4"/>
</dbReference>
<dbReference type="SMART" id="SM00349">
    <property type="entry name" value="KRAB"/>
    <property type="match status" value="1"/>
</dbReference>
<keyword evidence="7" id="KW-0805">Transcription regulation</keyword>
<dbReference type="GO" id="GO:0008270">
    <property type="term" value="F:zinc ion binding"/>
    <property type="evidence" value="ECO:0007669"/>
    <property type="project" value="UniProtKB-KW"/>
</dbReference>
<evidence type="ECO:0000259" key="13">
    <source>
        <dbReference type="PROSITE" id="PS50157"/>
    </source>
</evidence>
<keyword evidence="3" id="KW-0479">Metal-binding</keyword>
<dbReference type="FunFam" id="3.30.160.60:FF:000352">
    <property type="entry name" value="zinc finger protein 3 homolog"/>
    <property type="match status" value="1"/>
</dbReference>
<evidence type="ECO:0000313" key="15">
    <source>
        <dbReference type="EMBL" id="KAJ1112227.1"/>
    </source>
</evidence>
<feature type="domain" description="C2H2-type" evidence="13">
    <location>
        <begin position="446"/>
        <end position="473"/>
    </location>
</feature>
<dbReference type="PANTHER" id="PTHR24381">
    <property type="entry name" value="ZINC FINGER PROTEIN"/>
    <property type="match status" value="1"/>
</dbReference>
<dbReference type="EMBL" id="JANPWB010000012">
    <property type="protein sequence ID" value="KAJ1112227.1"/>
    <property type="molecule type" value="Genomic_DNA"/>
</dbReference>
<evidence type="ECO:0000256" key="1">
    <source>
        <dbReference type="ARBA" id="ARBA00003767"/>
    </source>
</evidence>
<evidence type="ECO:0000256" key="2">
    <source>
        <dbReference type="ARBA" id="ARBA00004123"/>
    </source>
</evidence>
<keyword evidence="8" id="KW-0238">DNA-binding</keyword>
<keyword evidence="6" id="KW-0862">Zinc</keyword>
<feature type="domain" description="C2H2-type" evidence="13">
    <location>
        <begin position="418"/>
        <end position="445"/>
    </location>
</feature>
<dbReference type="Gene3D" id="6.10.140.140">
    <property type="match status" value="1"/>
</dbReference>
<gene>
    <name evidence="15" type="ORF">NDU88_000495</name>
</gene>
<keyword evidence="5 11" id="KW-0863">Zinc-finger</keyword>
<accession>A0AAV7N844</accession>
<evidence type="ECO:0000259" key="14">
    <source>
        <dbReference type="PROSITE" id="PS50805"/>
    </source>
</evidence>
<dbReference type="Gene3D" id="3.30.160.60">
    <property type="entry name" value="Classic Zinc Finger"/>
    <property type="match status" value="4"/>
</dbReference>
<organism evidence="15 16">
    <name type="scientific">Pleurodeles waltl</name>
    <name type="common">Iberian ribbed newt</name>
    <dbReference type="NCBI Taxonomy" id="8319"/>
    <lineage>
        <taxon>Eukaryota</taxon>
        <taxon>Metazoa</taxon>
        <taxon>Chordata</taxon>
        <taxon>Craniata</taxon>
        <taxon>Vertebrata</taxon>
        <taxon>Euteleostomi</taxon>
        <taxon>Amphibia</taxon>
        <taxon>Batrachia</taxon>
        <taxon>Caudata</taxon>
        <taxon>Salamandroidea</taxon>
        <taxon>Salamandridae</taxon>
        <taxon>Pleurodelinae</taxon>
        <taxon>Pleurodeles</taxon>
    </lineage>
</organism>
<dbReference type="AlphaFoldDB" id="A0AAV7N844"/>
<sequence>MGRGVCVVSKQESGVGQTGASRGVGIVGRGVSSIDIAKTLFFHLSKYKGRAEKMSLQETKNVLLTYQDVVACFSQQEWEFLHKWQTDLYANLMKEINQVLMSLGPVIAKSVFSLRAIEREDLGPLDKEDSDRSHRDDHCSNGTHFHLDVFSQSREETQCPGVALNTDRRKILDHLSPARREIPDQLNTARREIPDLFSTDGRESPSLLDTGEKVTTAMISVGIKSYKGVYPIADLTLKDTKNIVCLAGEEVSTAMISPSIKEEEKAHSIVEQNFEDVKNITCHSVRRIVSAPEDTENMQTQEADIDTAAPYGTGGVPASTSGKAEATTQTAQDTTVPSALATAPTVMQAFQPPAPSTHHQWLSARRPGTTNHQATGDLSKKVSSSEKQSYAHTGCEKDSTWIARLELCERNQRGKRLFECTECGKSFTLKSGFRRHLRIHTGEKPFSCTECERRFNQKEHLEDHLRLHSGFKPYPCSECEKRFTRNNALMQHLRIHTGERPFCCSVCEKSFTRNSDLKRHLSIHTEVTQLN</sequence>
<feature type="region of interest" description="Disordered" evidence="12">
    <location>
        <begin position="292"/>
        <end position="329"/>
    </location>
</feature>
<evidence type="ECO:0000256" key="10">
    <source>
        <dbReference type="ARBA" id="ARBA00023242"/>
    </source>
</evidence>
<dbReference type="Pfam" id="PF00096">
    <property type="entry name" value="zf-C2H2"/>
    <property type="match status" value="4"/>
</dbReference>
<evidence type="ECO:0000256" key="9">
    <source>
        <dbReference type="ARBA" id="ARBA00023163"/>
    </source>
</evidence>
<comment type="function">
    <text evidence="1">May be involved in transcriptional regulation.</text>
</comment>
<keyword evidence="4" id="KW-0677">Repeat</keyword>
<evidence type="ECO:0000313" key="16">
    <source>
        <dbReference type="Proteomes" id="UP001066276"/>
    </source>
</evidence>
<keyword evidence="9" id="KW-0804">Transcription</keyword>
<reference evidence="15" key="1">
    <citation type="journal article" date="2022" name="bioRxiv">
        <title>Sequencing and chromosome-scale assembly of the giantPleurodeles waltlgenome.</title>
        <authorList>
            <person name="Brown T."/>
            <person name="Elewa A."/>
            <person name="Iarovenko S."/>
            <person name="Subramanian E."/>
            <person name="Araus A.J."/>
            <person name="Petzold A."/>
            <person name="Susuki M."/>
            <person name="Suzuki K.-i.T."/>
            <person name="Hayashi T."/>
            <person name="Toyoda A."/>
            <person name="Oliveira C."/>
            <person name="Osipova E."/>
            <person name="Leigh N.D."/>
            <person name="Simon A."/>
            <person name="Yun M.H."/>
        </authorList>
    </citation>
    <scope>NUCLEOTIDE SEQUENCE</scope>
    <source>
        <strain evidence="15">20211129_DDA</strain>
        <tissue evidence="15">Liver</tissue>
    </source>
</reference>
<evidence type="ECO:0000256" key="11">
    <source>
        <dbReference type="PROSITE-ProRule" id="PRU00042"/>
    </source>
</evidence>
<dbReference type="InterPro" id="IPR036051">
    <property type="entry name" value="KRAB_dom_sf"/>
</dbReference>
<dbReference type="PANTHER" id="PTHR24381:SF390">
    <property type="entry name" value="ZINC FINGER PROTEIN 37 HOMOLOG"/>
    <property type="match status" value="1"/>
</dbReference>
<evidence type="ECO:0000256" key="8">
    <source>
        <dbReference type="ARBA" id="ARBA00023125"/>
    </source>
</evidence>
<name>A0AAV7N844_PLEWA</name>
<dbReference type="SUPFAM" id="SSF57667">
    <property type="entry name" value="beta-beta-alpha zinc fingers"/>
    <property type="match status" value="2"/>
</dbReference>
<dbReference type="PROSITE" id="PS50157">
    <property type="entry name" value="ZINC_FINGER_C2H2_2"/>
    <property type="match status" value="4"/>
</dbReference>
<dbReference type="GO" id="GO:0000977">
    <property type="term" value="F:RNA polymerase II transcription regulatory region sequence-specific DNA binding"/>
    <property type="evidence" value="ECO:0007669"/>
    <property type="project" value="TreeGrafter"/>
</dbReference>
<dbReference type="GO" id="GO:0005634">
    <property type="term" value="C:nucleus"/>
    <property type="evidence" value="ECO:0007669"/>
    <property type="project" value="UniProtKB-SubCell"/>
</dbReference>
<evidence type="ECO:0000256" key="6">
    <source>
        <dbReference type="ARBA" id="ARBA00022833"/>
    </source>
</evidence>
<dbReference type="FunFam" id="3.30.160.60:FF:000097">
    <property type="entry name" value="Zinc finger protein"/>
    <property type="match status" value="1"/>
</dbReference>
<proteinExistence type="predicted"/>
<dbReference type="InterPro" id="IPR036236">
    <property type="entry name" value="Znf_C2H2_sf"/>
</dbReference>
<evidence type="ECO:0000256" key="5">
    <source>
        <dbReference type="ARBA" id="ARBA00022771"/>
    </source>
</evidence>
<dbReference type="FunFam" id="3.30.160.60:FF:002343">
    <property type="entry name" value="Zinc finger protein 33A"/>
    <property type="match status" value="1"/>
</dbReference>
<feature type="domain" description="C2H2-type" evidence="13">
    <location>
        <begin position="474"/>
        <end position="501"/>
    </location>
</feature>
<dbReference type="InterPro" id="IPR013087">
    <property type="entry name" value="Znf_C2H2_type"/>
</dbReference>
<dbReference type="GO" id="GO:0000981">
    <property type="term" value="F:DNA-binding transcription factor activity, RNA polymerase II-specific"/>
    <property type="evidence" value="ECO:0007669"/>
    <property type="project" value="TreeGrafter"/>
</dbReference>
<dbReference type="CDD" id="cd07765">
    <property type="entry name" value="KRAB_A-box"/>
    <property type="match status" value="1"/>
</dbReference>
<dbReference type="InterPro" id="IPR001909">
    <property type="entry name" value="KRAB"/>
</dbReference>
<feature type="domain" description="KRAB" evidence="14">
    <location>
        <begin position="64"/>
        <end position="135"/>
    </location>
</feature>
<dbReference type="SMART" id="SM00355">
    <property type="entry name" value="ZnF_C2H2"/>
    <property type="match status" value="4"/>
</dbReference>
<keyword evidence="10" id="KW-0539">Nucleus</keyword>
<keyword evidence="16" id="KW-1185">Reference proteome</keyword>
<evidence type="ECO:0000256" key="3">
    <source>
        <dbReference type="ARBA" id="ARBA00022723"/>
    </source>
</evidence>
<evidence type="ECO:0000256" key="4">
    <source>
        <dbReference type="ARBA" id="ARBA00022737"/>
    </source>
</evidence>
<dbReference type="PROSITE" id="PS50805">
    <property type="entry name" value="KRAB"/>
    <property type="match status" value="1"/>
</dbReference>
<dbReference type="Proteomes" id="UP001066276">
    <property type="component" value="Chromosome 8"/>
</dbReference>
<dbReference type="FunFam" id="3.30.160.60:FF:001527">
    <property type="entry name" value="Zinc finger protein"/>
    <property type="match status" value="1"/>
</dbReference>